<reference evidence="2" key="1">
    <citation type="journal article" date="2019" name="Int. J. Syst. Evol. Microbiol.">
        <title>The Global Catalogue of Microorganisms (GCM) 10K type strain sequencing project: providing services to taxonomists for standard genome sequencing and annotation.</title>
        <authorList>
            <consortium name="The Broad Institute Genomics Platform"/>
            <consortium name="The Broad Institute Genome Sequencing Center for Infectious Disease"/>
            <person name="Wu L."/>
            <person name="Ma J."/>
        </authorList>
    </citation>
    <scope>NUCLEOTIDE SEQUENCE [LARGE SCALE GENOMIC DNA]</scope>
    <source>
        <strain evidence="2">JCM 17441</strain>
    </source>
</reference>
<evidence type="ECO:0000313" key="2">
    <source>
        <dbReference type="Proteomes" id="UP001500620"/>
    </source>
</evidence>
<gene>
    <name evidence="1" type="ORF">GCM10022255_103270</name>
</gene>
<keyword evidence="2" id="KW-1185">Reference proteome</keyword>
<proteinExistence type="predicted"/>
<dbReference type="RefSeq" id="WP_345141242.1">
    <property type="nucleotide sequence ID" value="NZ_BAABAT010000058.1"/>
</dbReference>
<dbReference type="Proteomes" id="UP001500620">
    <property type="component" value="Unassembled WGS sequence"/>
</dbReference>
<organism evidence="1 2">
    <name type="scientific">Dactylosporangium darangshiense</name>
    <dbReference type="NCBI Taxonomy" id="579108"/>
    <lineage>
        <taxon>Bacteria</taxon>
        <taxon>Bacillati</taxon>
        <taxon>Actinomycetota</taxon>
        <taxon>Actinomycetes</taxon>
        <taxon>Micromonosporales</taxon>
        <taxon>Micromonosporaceae</taxon>
        <taxon>Dactylosporangium</taxon>
    </lineage>
</organism>
<protein>
    <recommendedName>
        <fullName evidence="3">Toxin</fullName>
    </recommendedName>
</protein>
<dbReference type="EMBL" id="BAABAT010000058">
    <property type="protein sequence ID" value="GAA4262969.1"/>
    <property type="molecule type" value="Genomic_DNA"/>
</dbReference>
<name>A0ABP8DSQ3_9ACTN</name>
<comment type="caution">
    <text evidence="1">The sequence shown here is derived from an EMBL/GenBank/DDBJ whole genome shotgun (WGS) entry which is preliminary data.</text>
</comment>
<evidence type="ECO:0008006" key="3">
    <source>
        <dbReference type="Google" id="ProtNLM"/>
    </source>
</evidence>
<accession>A0ABP8DSQ3</accession>
<evidence type="ECO:0000313" key="1">
    <source>
        <dbReference type="EMBL" id="GAA4262969.1"/>
    </source>
</evidence>
<sequence>MGEIQWRMPQPGERPEAILRDDLTVADVAEALERPSELTLQIRLNELMLAVVAPAGPRLVAVLLHRRDDSFVWLVLRAHFAETSEIAQWNKRMGA</sequence>